<dbReference type="AlphaFoldDB" id="A0AAD0HSR2"/>
<protein>
    <submittedName>
        <fullName evidence="3">Lipopolysaccharide heptosyltransferase family protein</fullName>
    </submittedName>
</protein>
<dbReference type="SUPFAM" id="SSF53756">
    <property type="entry name" value="UDP-Glycosyltransferase/glycogen phosphorylase"/>
    <property type="match status" value="1"/>
</dbReference>
<dbReference type="Gene3D" id="3.40.50.2000">
    <property type="entry name" value="Glycogen Phosphorylase B"/>
    <property type="match status" value="2"/>
</dbReference>
<keyword evidence="1" id="KW-0328">Glycosyltransferase</keyword>
<dbReference type="GO" id="GO:0008713">
    <property type="term" value="F:ADP-heptose-lipopolysaccharide heptosyltransferase activity"/>
    <property type="evidence" value="ECO:0007669"/>
    <property type="project" value="TreeGrafter"/>
</dbReference>
<dbReference type="EMBL" id="CP028108">
    <property type="protein sequence ID" value="AVQ24297.1"/>
    <property type="molecule type" value="Genomic_DNA"/>
</dbReference>
<proteinExistence type="predicted"/>
<evidence type="ECO:0000256" key="1">
    <source>
        <dbReference type="ARBA" id="ARBA00022676"/>
    </source>
</evidence>
<keyword evidence="2" id="KW-0808">Transferase</keyword>
<name>A0AAD0HSR2_9FUSO</name>
<dbReference type="PANTHER" id="PTHR30160:SF7">
    <property type="entry name" value="ADP-HEPTOSE--LPS HEPTOSYLTRANSFERASE 2"/>
    <property type="match status" value="1"/>
</dbReference>
<evidence type="ECO:0000313" key="4">
    <source>
        <dbReference type="Proteomes" id="UP000241472"/>
    </source>
</evidence>
<dbReference type="Proteomes" id="UP000241472">
    <property type="component" value="Chromosome"/>
</dbReference>
<dbReference type="InterPro" id="IPR051199">
    <property type="entry name" value="LPS_LOS_Heptosyltrfase"/>
</dbReference>
<reference evidence="3 4" key="1">
    <citation type="submission" date="2018-03" db="EMBL/GenBank/DDBJ databases">
        <title>Complete Fusobacterium genomes using hybrid Minion sequencing.</title>
        <authorList>
            <person name="Slade D.J."/>
            <person name="Lahmers K."/>
        </authorList>
    </citation>
    <scope>NUCLEOTIDE SEQUENCE [LARGE SCALE GENOMIC DNA]</scope>
    <source>
        <strain evidence="3 4">2_1_31</strain>
    </source>
</reference>
<gene>
    <name evidence="3" type="ORF">C4N17_00405</name>
</gene>
<evidence type="ECO:0000256" key="2">
    <source>
        <dbReference type="ARBA" id="ARBA00022679"/>
    </source>
</evidence>
<dbReference type="KEGG" id="fpei:C4N17_00405"/>
<dbReference type="InterPro" id="IPR002201">
    <property type="entry name" value="Glyco_trans_9"/>
</dbReference>
<dbReference type="RefSeq" id="WP_008794200.1">
    <property type="nucleotide sequence ID" value="NZ_CABKNO010000002.1"/>
</dbReference>
<evidence type="ECO:0000313" key="3">
    <source>
        <dbReference type="EMBL" id="AVQ24297.1"/>
    </source>
</evidence>
<dbReference type="CDD" id="cd03789">
    <property type="entry name" value="GT9_LPS_heptosyltransferase"/>
    <property type="match status" value="1"/>
</dbReference>
<dbReference type="Pfam" id="PF01075">
    <property type="entry name" value="Glyco_transf_9"/>
    <property type="match status" value="1"/>
</dbReference>
<accession>A0AAD0HSR2</accession>
<dbReference type="GO" id="GO:0009244">
    <property type="term" value="P:lipopolysaccharide core region biosynthetic process"/>
    <property type="evidence" value="ECO:0007669"/>
    <property type="project" value="TreeGrafter"/>
</dbReference>
<dbReference type="PANTHER" id="PTHR30160">
    <property type="entry name" value="TETRAACYLDISACCHARIDE 4'-KINASE-RELATED"/>
    <property type="match status" value="1"/>
</dbReference>
<organism evidence="3 4">
    <name type="scientific">Fusobacterium periodonticum</name>
    <dbReference type="NCBI Taxonomy" id="860"/>
    <lineage>
        <taxon>Bacteria</taxon>
        <taxon>Fusobacteriati</taxon>
        <taxon>Fusobacteriota</taxon>
        <taxon>Fusobacteriia</taxon>
        <taxon>Fusobacteriales</taxon>
        <taxon>Fusobacteriaceae</taxon>
        <taxon>Fusobacterium</taxon>
    </lineage>
</organism>
<sequence>MEKILIIHPNGMGDFIMFTPALNLLKKNFPNAKIDILITNKNIKQFIEAQNIFNNVFVSDLNLKNLIKIAFKLRKKYDLSFFTIGNKIWKTKIFSFLLNNKYMIGESKNLSNKYPFDKVIIRDDYAHLVDKNIELVQLIVKNKEIEDRSPRIKVKELSLIKTEKFLKDKGIENLKLFGVHPGSQKAFASRRWPEEYFAEVINNIDGKNLIKCLVFIGPEDQNIRDYLKERTNAIFIENWDIDDTIAMISKCSYFFNSDSGLGHIFTCFNKKIFSIFGPNQLGENQELRTGPYSDERVILKIENMPKEYYLELTERGIFRCLVDLKPEVVIERIEKELNK</sequence>
<dbReference type="GO" id="GO:0005829">
    <property type="term" value="C:cytosol"/>
    <property type="evidence" value="ECO:0007669"/>
    <property type="project" value="TreeGrafter"/>
</dbReference>